<sequence length="109" mass="12320">MQVKFKKTYYLKKRTIGKNDEGMDIETFGDPVEIGANIQPATSKVQAELYGVQLNYMMNMYYDGEEVVTEGDGICVYVGATEKPDYIVQPIKIYNGHKVIELKKVQNGS</sequence>
<protein>
    <submittedName>
        <fullName evidence="1">Uncharacterized protein</fullName>
    </submittedName>
</protein>
<name>A0A7X0SEY8_9CLOT</name>
<evidence type="ECO:0000313" key="2">
    <source>
        <dbReference type="Proteomes" id="UP000585258"/>
    </source>
</evidence>
<dbReference type="EMBL" id="JACKWY010000013">
    <property type="protein sequence ID" value="MBB6716364.1"/>
    <property type="molecule type" value="Genomic_DNA"/>
</dbReference>
<proteinExistence type="predicted"/>
<organism evidence="1 2">
    <name type="scientific">Clostridium gasigenes</name>
    <dbReference type="NCBI Taxonomy" id="94869"/>
    <lineage>
        <taxon>Bacteria</taxon>
        <taxon>Bacillati</taxon>
        <taxon>Bacillota</taxon>
        <taxon>Clostridia</taxon>
        <taxon>Eubacteriales</taxon>
        <taxon>Clostridiaceae</taxon>
        <taxon>Clostridium</taxon>
    </lineage>
</organism>
<comment type="caution">
    <text evidence="1">The sequence shown here is derived from an EMBL/GenBank/DDBJ whole genome shotgun (WGS) entry which is preliminary data.</text>
</comment>
<reference evidence="1 2" key="1">
    <citation type="submission" date="2020-08" db="EMBL/GenBank/DDBJ databases">
        <title>Clostridia isolated from Swiss meat.</title>
        <authorList>
            <person name="Wambui J."/>
            <person name="Stevens M.J.A."/>
            <person name="Stephan R."/>
        </authorList>
    </citation>
    <scope>NUCLEOTIDE SEQUENCE [LARGE SCALE GENOMIC DNA]</scope>
    <source>
        <strain evidence="1 2">CM001</strain>
    </source>
</reference>
<accession>A0A7X0SEY8</accession>
<gene>
    <name evidence="1" type="ORF">H7E68_16795</name>
</gene>
<dbReference type="Proteomes" id="UP000585258">
    <property type="component" value="Unassembled WGS sequence"/>
</dbReference>
<dbReference type="RefSeq" id="WP_185165412.1">
    <property type="nucleotide sequence ID" value="NZ_JACKWY010000013.1"/>
</dbReference>
<dbReference type="AlphaFoldDB" id="A0A7X0SEY8"/>
<evidence type="ECO:0000313" key="1">
    <source>
        <dbReference type="EMBL" id="MBB6716364.1"/>
    </source>
</evidence>